<dbReference type="SFLD" id="SFLDG01129">
    <property type="entry name" value="C1.5:_HAD__Beta-PGM__Phosphata"/>
    <property type="match status" value="1"/>
</dbReference>
<dbReference type="CDD" id="cd07528">
    <property type="entry name" value="HAD_CbbY-like"/>
    <property type="match status" value="1"/>
</dbReference>
<dbReference type="Gene3D" id="1.10.150.240">
    <property type="entry name" value="Putative phosphatase, domain 2"/>
    <property type="match status" value="1"/>
</dbReference>
<dbReference type="RefSeq" id="WP_090826324.1">
    <property type="nucleotide sequence ID" value="NZ_FOBH01000001.1"/>
</dbReference>
<dbReference type="Gene3D" id="3.40.50.1000">
    <property type="entry name" value="HAD superfamily/HAD-like"/>
    <property type="match status" value="1"/>
</dbReference>
<dbReference type="SFLD" id="SFLDS00003">
    <property type="entry name" value="Haloacid_Dehalogenase"/>
    <property type="match status" value="1"/>
</dbReference>
<dbReference type="Proteomes" id="UP000198620">
    <property type="component" value="Unassembled WGS sequence"/>
</dbReference>
<reference evidence="1 2" key="1">
    <citation type="submission" date="2016-10" db="EMBL/GenBank/DDBJ databases">
        <authorList>
            <person name="de Groot N.N."/>
        </authorList>
    </citation>
    <scope>NUCLEOTIDE SEQUENCE [LARGE SCALE GENOMIC DNA]</scope>
    <source>
        <strain evidence="1 2">Nv1</strain>
    </source>
</reference>
<gene>
    <name evidence="1" type="ORF">SAMN05216387_101314</name>
</gene>
<dbReference type="GO" id="GO:0016787">
    <property type="term" value="F:hydrolase activity"/>
    <property type="evidence" value="ECO:0007669"/>
    <property type="project" value="InterPro"/>
</dbReference>
<evidence type="ECO:0000313" key="1">
    <source>
        <dbReference type="EMBL" id="SEK38907.1"/>
    </source>
</evidence>
<dbReference type="InterPro" id="IPR006439">
    <property type="entry name" value="HAD-SF_hydro_IA"/>
</dbReference>
<proteinExistence type="predicted"/>
<dbReference type="PANTHER" id="PTHR42896:SF2">
    <property type="entry name" value="CBBY-LIKE PROTEIN"/>
    <property type="match status" value="1"/>
</dbReference>
<sequence length="259" mass="28244">MGNGNKSLRAVLFDVDGTLADTERDGHRVAFNAAFGELGLDWNWDIDLYGELLKITGGKERIHYYMKNYAPPGTDRLDRDGLDSWIASLHKVKTKHYVSLLEQGGIPLRPGVARVIQDLRDANIKIAIATTTTEENVTALLKSTLGEDSLGWFDVIGAGDIVPGKKPEPDIYHWALEQLGLSAQQCIAVEDSENGLRSSLAAGLDTVVTVNDYTRVQNFNGAALVLSDLGEPTQPFAVLEGHAFDNGWVDAELLLKLKG</sequence>
<dbReference type="STRING" id="1233.SAMN05216387_101314"/>
<protein>
    <submittedName>
        <fullName evidence="1">Haloacid dehalogenase superfamily, subfamily IA, variant 3 with third motif having DD or ED</fullName>
    </submittedName>
</protein>
<dbReference type="InterPro" id="IPR044999">
    <property type="entry name" value="CbbY-like"/>
</dbReference>
<dbReference type="NCBIfam" id="TIGR01509">
    <property type="entry name" value="HAD-SF-IA-v3"/>
    <property type="match status" value="1"/>
</dbReference>
<organism evidence="1 2">
    <name type="scientific">Nitrosovibrio tenuis</name>
    <dbReference type="NCBI Taxonomy" id="1233"/>
    <lineage>
        <taxon>Bacteria</taxon>
        <taxon>Pseudomonadati</taxon>
        <taxon>Pseudomonadota</taxon>
        <taxon>Betaproteobacteria</taxon>
        <taxon>Nitrosomonadales</taxon>
        <taxon>Nitrosomonadaceae</taxon>
        <taxon>Nitrosovibrio</taxon>
    </lineage>
</organism>
<dbReference type="SFLD" id="SFLDF00035">
    <property type="entry name" value="phosphoglycolate_phosphatase"/>
    <property type="match status" value="1"/>
</dbReference>
<dbReference type="Pfam" id="PF00702">
    <property type="entry name" value="Hydrolase"/>
    <property type="match status" value="1"/>
</dbReference>
<dbReference type="InterPro" id="IPR036412">
    <property type="entry name" value="HAD-like_sf"/>
</dbReference>
<accession>A0A1H7GMY6</accession>
<name>A0A1H7GMY6_9PROT</name>
<dbReference type="EMBL" id="FOBH01000001">
    <property type="protein sequence ID" value="SEK38907.1"/>
    <property type="molecule type" value="Genomic_DNA"/>
</dbReference>
<dbReference type="InterPro" id="IPR023214">
    <property type="entry name" value="HAD_sf"/>
</dbReference>
<dbReference type="OrthoDB" id="5293434at2"/>
<dbReference type="PRINTS" id="PR00413">
    <property type="entry name" value="HADHALOGNASE"/>
</dbReference>
<keyword evidence="2" id="KW-1185">Reference proteome</keyword>
<dbReference type="AlphaFoldDB" id="A0A1H7GMY6"/>
<dbReference type="InterPro" id="IPR023198">
    <property type="entry name" value="PGP-like_dom2"/>
</dbReference>
<dbReference type="PANTHER" id="PTHR42896">
    <property type="entry name" value="XYLULOSE-1,5-BISPHOSPHATE (XUBP) PHOSPHATASE"/>
    <property type="match status" value="1"/>
</dbReference>
<evidence type="ECO:0000313" key="2">
    <source>
        <dbReference type="Proteomes" id="UP000198620"/>
    </source>
</evidence>
<dbReference type="SFLD" id="SFLDG01135">
    <property type="entry name" value="C1.5.6:_HAD__Beta-PGM__Phospha"/>
    <property type="match status" value="1"/>
</dbReference>
<dbReference type="SUPFAM" id="SSF56784">
    <property type="entry name" value="HAD-like"/>
    <property type="match status" value="1"/>
</dbReference>